<dbReference type="Proteomes" id="UP000069850">
    <property type="component" value="Chromosome 1"/>
</dbReference>
<organism evidence="1 2">
    <name type="scientific">Methanoculleus bourgensis</name>
    <dbReference type="NCBI Taxonomy" id="83986"/>
    <lineage>
        <taxon>Archaea</taxon>
        <taxon>Methanobacteriati</taxon>
        <taxon>Methanobacteriota</taxon>
        <taxon>Stenosarchaea group</taxon>
        <taxon>Methanomicrobia</taxon>
        <taxon>Methanomicrobiales</taxon>
        <taxon>Methanomicrobiaceae</taxon>
        <taxon>Methanoculleus</taxon>
    </lineage>
</organism>
<dbReference type="EMBL" id="LT158599">
    <property type="protein sequence ID" value="CVK33519.1"/>
    <property type="molecule type" value="Genomic_DNA"/>
</dbReference>
<name>A0A0X3BNP2_9EURY</name>
<dbReference type="AlphaFoldDB" id="A0A0X3BNP2"/>
<reference evidence="1 2" key="1">
    <citation type="submission" date="2016-01" db="EMBL/GenBank/DDBJ databases">
        <authorList>
            <person name="Manzoor S."/>
        </authorList>
    </citation>
    <scope>NUCLEOTIDE SEQUENCE [LARGE SCALE GENOMIC DNA]</scope>
    <source>
        <strain evidence="1">Methanoculleus sp MAB1</strain>
    </source>
</reference>
<gene>
    <name evidence="1" type="ORF">MMAB1_2306</name>
</gene>
<accession>A0A0X3BNP2</accession>
<dbReference type="KEGG" id="mema:MMAB1_2306"/>
<sequence length="73" mass="7433">MGALSVGMLYIDIASPGVVGPGGVGPAVMGRAALTWEFSLLLAVSLPFPCSVRSLCPGIPVIRATPAFCRFVA</sequence>
<protein>
    <submittedName>
        <fullName evidence="1">Uncharacterized protein</fullName>
    </submittedName>
</protein>
<evidence type="ECO:0000313" key="2">
    <source>
        <dbReference type="Proteomes" id="UP000069850"/>
    </source>
</evidence>
<evidence type="ECO:0000313" key="1">
    <source>
        <dbReference type="EMBL" id="CVK33519.1"/>
    </source>
</evidence>
<proteinExistence type="predicted"/>